<evidence type="ECO:0000256" key="1">
    <source>
        <dbReference type="ARBA" id="ARBA00005882"/>
    </source>
</evidence>
<comment type="function">
    <text evidence="9">Accessory subunit of the mitochondrial membrane respiratory chain NADH dehydrogenase (Complex I), that is believed not to be involved in catalysis. Complex I functions in the transfer of electrons from NADH to the respiratory chain. The immediate electron acceptor for the enzyme is believed to be ubiquinone.</text>
</comment>
<dbReference type="Pfam" id="PF04800">
    <property type="entry name" value="NDUS4"/>
    <property type="match status" value="1"/>
</dbReference>
<dbReference type="EMBL" id="CH991544">
    <property type="protein sequence ID" value="EDQ91997.1"/>
    <property type="molecule type" value="Genomic_DNA"/>
</dbReference>
<evidence type="ECO:0000256" key="4">
    <source>
        <dbReference type="ARBA" id="ARBA00022792"/>
    </source>
</evidence>
<dbReference type="AlphaFoldDB" id="A9URW4"/>
<dbReference type="OMA" id="QNFARAN"/>
<keyword evidence="5 9" id="KW-0809">Transit peptide</keyword>
<keyword evidence="7 9" id="KW-0496">Mitochondrion</keyword>
<dbReference type="FunCoup" id="A9URW4">
    <property type="interactions" value="826"/>
</dbReference>
<dbReference type="GO" id="GO:0045271">
    <property type="term" value="C:respiratory chain complex I"/>
    <property type="evidence" value="ECO:0000318"/>
    <property type="project" value="GO_Central"/>
</dbReference>
<gene>
    <name evidence="10" type="ORF">MONBRDRAFT_14804</name>
</gene>
<dbReference type="InterPro" id="IPR006885">
    <property type="entry name" value="NADH_UbQ_FeS_4_mit-like"/>
</dbReference>
<sequence length="120" mass="14190">AQSTAPLDTTPPTLLRDRLVRITRPARNVMQSGDYKLDTWVISWDTQERWVNPLMGWASTADPMSNVDVKFDTKEEAIRFCEQKGWTFYVHEPYVKKKFRKVSNYGNNFSWDKRTRKNTK</sequence>
<accession>A9URW4</accession>
<dbReference type="PANTHER" id="PTHR12219:SF8">
    <property type="entry name" value="NADH DEHYDROGENASE [UBIQUINONE] IRON-SULFUR PROTEIN 4, MITOCHONDRIAL"/>
    <property type="match status" value="1"/>
</dbReference>
<keyword evidence="11" id="KW-1185">Reference proteome</keyword>
<dbReference type="Proteomes" id="UP000001357">
    <property type="component" value="Unassembled WGS sequence"/>
</dbReference>
<protein>
    <recommendedName>
        <fullName evidence="9">NADH dehydrogenase [ubiquinone] iron-sulfur protein 4, mitochondrial</fullName>
    </recommendedName>
</protein>
<dbReference type="GO" id="GO:0022900">
    <property type="term" value="P:electron transport chain"/>
    <property type="evidence" value="ECO:0007669"/>
    <property type="project" value="InterPro"/>
</dbReference>
<evidence type="ECO:0000256" key="6">
    <source>
        <dbReference type="ARBA" id="ARBA00022982"/>
    </source>
</evidence>
<dbReference type="InParanoid" id="A9URW4"/>
<comment type="similarity">
    <text evidence="1 9">Belongs to the complex I NDUFS4 subunit family.</text>
</comment>
<comment type="subcellular location">
    <subcellularLocation>
        <location evidence="9">Mitochondrion inner membrane</location>
        <topology evidence="9">Peripheral membrane protein</topology>
        <orientation evidence="9">Matrix side</orientation>
    </subcellularLocation>
</comment>
<dbReference type="eggNOG" id="KOG3389">
    <property type="taxonomic scope" value="Eukaryota"/>
</dbReference>
<feature type="non-terminal residue" evidence="10">
    <location>
        <position position="1"/>
    </location>
</feature>
<dbReference type="FunFam" id="3.30.160.190:FF:000001">
    <property type="entry name" value="NADH-ubiquinone oxidoreductase 21 kDa subunit mitochondrial"/>
    <property type="match status" value="1"/>
</dbReference>
<dbReference type="RefSeq" id="XP_001743283.1">
    <property type="nucleotide sequence ID" value="XM_001743231.1"/>
</dbReference>
<dbReference type="STRING" id="81824.A9URW4"/>
<evidence type="ECO:0000313" key="10">
    <source>
        <dbReference type="EMBL" id="EDQ91997.1"/>
    </source>
</evidence>
<evidence type="ECO:0000256" key="2">
    <source>
        <dbReference type="ARBA" id="ARBA00022448"/>
    </source>
</evidence>
<reference evidence="10 11" key="1">
    <citation type="journal article" date="2008" name="Nature">
        <title>The genome of the choanoflagellate Monosiga brevicollis and the origin of metazoans.</title>
        <authorList>
            <consortium name="JGI Sequencing"/>
            <person name="King N."/>
            <person name="Westbrook M.J."/>
            <person name="Young S.L."/>
            <person name="Kuo A."/>
            <person name="Abedin M."/>
            <person name="Chapman J."/>
            <person name="Fairclough S."/>
            <person name="Hellsten U."/>
            <person name="Isogai Y."/>
            <person name="Letunic I."/>
            <person name="Marr M."/>
            <person name="Pincus D."/>
            <person name="Putnam N."/>
            <person name="Rokas A."/>
            <person name="Wright K.J."/>
            <person name="Zuzow R."/>
            <person name="Dirks W."/>
            <person name="Good M."/>
            <person name="Goodstein D."/>
            <person name="Lemons D."/>
            <person name="Li W."/>
            <person name="Lyons J.B."/>
            <person name="Morris A."/>
            <person name="Nichols S."/>
            <person name="Richter D.J."/>
            <person name="Salamov A."/>
            <person name="Bork P."/>
            <person name="Lim W.A."/>
            <person name="Manning G."/>
            <person name="Miller W.T."/>
            <person name="McGinnis W."/>
            <person name="Shapiro H."/>
            <person name="Tjian R."/>
            <person name="Grigoriev I.V."/>
            <person name="Rokhsar D."/>
        </authorList>
    </citation>
    <scope>NUCLEOTIDE SEQUENCE [LARGE SCALE GENOMIC DNA]</scope>
    <source>
        <strain evidence="11">MX1 / ATCC 50154</strain>
    </source>
</reference>
<evidence type="ECO:0000256" key="9">
    <source>
        <dbReference type="RuleBase" id="RU367010"/>
    </source>
</evidence>
<keyword evidence="2 9" id="KW-0813">Transport</keyword>
<proteinExistence type="inferred from homology"/>
<organism evidence="10 11">
    <name type="scientific">Monosiga brevicollis</name>
    <name type="common">Choanoflagellate</name>
    <dbReference type="NCBI Taxonomy" id="81824"/>
    <lineage>
        <taxon>Eukaryota</taxon>
        <taxon>Choanoflagellata</taxon>
        <taxon>Craspedida</taxon>
        <taxon>Salpingoecidae</taxon>
        <taxon>Monosiga</taxon>
    </lineage>
</organism>
<keyword evidence="4 9" id="KW-0999">Mitochondrion inner membrane</keyword>
<keyword evidence="6 9" id="KW-0249">Electron transport</keyword>
<dbReference type="Gene3D" id="3.30.160.190">
    <property type="entry name" value="atu1810 like domain"/>
    <property type="match status" value="1"/>
</dbReference>
<keyword evidence="8 9" id="KW-0472">Membrane</keyword>
<evidence type="ECO:0000256" key="7">
    <source>
        <dbReference type="ARBA" id="ARBA00023128"/>
    </source>
</evidence>
<name>A9URW4_MONBE</name>
<dbReference type="PANTHER" id="PTHR12219">
    <property type="entry name" value="NADH-UBIQUINONE OXIDOREDUCTASE"/>
    <property type="match status" value="1"/>
</dbReference>
<dbReference type="GO" id="GO:0005743">
    <property type="term" value="C:mitochondrial inner membrane"/>
    <property type="evidence" value="ECO:0007669"/>
    <property type="project" value="UniProtKB-SubCell"/>
</dbReference>
<evidence type="ECO:0000313" key="11">
    <source>
        <dbReference type="Proteomes" id="UP000001357"/>
    </source>
</evidence>
<evidence type="ECO:0000256" key="3">
    <source>
        <dbReference type="ARBA" id="ARBA00022660"/>
    </source>
</evidence>
<evidence type="ECO:0000256" key="5">
    <source>
        <dbReference type="ARBA" id="ARBA00022946"/>
    </source>
</evidence>
<dbReference type="KEGG" id="mbr:MONBRDRAFT_14804"/>
<dbReference type="GeneID" id="5888661"/>
<keyword evidence="3 9" id="KW-0679">Respiratory chain</keyword>
<evidence type="ECO:0000256" key="8">
    <source>
        <dbReference type="ARBA" id="ARBA00023136"/>
    </source>
</evidence>
<dbReference type="InterPro" id="IPR038532">
    <property type="entry name" value="NDUFS4-like_sf"/>
</dbReference>